<reference evidence="1 2" key="1">
    <citation type="submission" date="2019-07" db="EMBL/GenBank/DDBJ databases">
        <title>Whole genome shotgun sequence of Brevifollis gellanilyticus NBRC 108608.</title>
        <authorList>
            <person name="Hosoyama A."/>
            <person name="Uohara A."/>
            <person name="Ohji S."/>
            <person name="Ichikawa N."/>
        </authorList>
    </citation>
    <scope>NUCLEOTIDE SEQUENCE [LARGE SCALE GENOMIC DNA]</scope>
    <source>
        <strain evidence="1 2">NBRC 108608</strain>
    </source>
</reference>
<dbReference type="InterPro" id="IPR055876">
    <property type="entry name" value="DUF7453"/>
</dbReference>
<evidence type="ECO:0008006" key="3">
    <source>
        <dbReference type="Google" id="ProtNLM"/>
    </source>
</evidence>
<evidence type="ECO:0000313" key="1">
    <source>
        <dbReference type="EMBL" id="GEP43246.1"/>
    </source>
</evidence>
<dbReference type="AlphaFoldDB" id="A0A512M929"/>
<evidence type="ECO:0000313" key="2">
    <source>
        <dbReference type="Proteomes" id="UP000321577"/>
    </source>
</evidence>
<sequence>MKINSLLTKSTLALLLTFEALLPTGLAQSISTWKGGVGSWNDSSKWTGPVPNSATADVRVDNGNAANSDVSLATTVGVGRLTMTSGDAVLVPDGLTLTINGGSAFAGQGSVTGGTLRLNSTGAATGLFVNGNATLSSSLFGNGTATSNNVITGSTGSTLTINSIFFTSINELGGGALNLVIEGSVSGGLSPTMTIQPLATCVFNQNSVLTASRTVNLAGVGSFTLNGTMALVQNTSYLPSSLTKDAGATLTNYHAPSGTLTGGRYMLLNLDGATVDLGVGPIRVNAAEIELVRSTAVFTGLDALASNPGKLVFNRKNFTLTGGFDNAGSITVSGATFTVPGAVTNSGAFLLSALGNTTTVTIGAGYTQSAGTLNLGLGNAPRPTVSSGTGAFTINGGRLEGDGTLTGNVHVSGTISPSVSSGNYGRLNITGTLQLSGSSTTEIRVGTVSFSREADLISATGATTLAGELKVYIATIGDPDPTRTFSVLGGASVTGAFSNVTTGQRLRTADGRGSFLVTINSNSVQLSAYQATPARALGLPVTGAIVGTVYTRFGTPAQGPFGGSFKSGKFTAVAIFAGDGSIRAEVTGDTPLLGETVYSQLGEPSGDAALATVKGTSGVTAKNDQVLLGSLINGPVRIAVREGVTEVDGLPGVTVKTFLTIEGSPNAGTPIFFRAMLQGGTTSAKDDMALCAALPDGTLRVLVREGQQLIPGGKKVTIIGTLVAAPASLGEGRWRAGDDALGVRLSFVGGSSAIYTIPVTATTPAQWELALDTETALGAPLAGVKVVSLGLPGFGAQSVAFLAQLKITPNLVKATDDQALFISDDDGLSIVAREGDEAAGMDGGKYKTFSDPVSGSNGRLAVLGTATLGRATVSCLWHALPGQPLALVKYVGNDAPGGGKFASFTSIALPDGPSSGPIFTAKLAISKVPLISAANNFGIWAVGSSGSVVKLLRTGDTIRFNGEDREVKSFTTLVSASGSIGAARGYDNAGNVTVLATFAPKKVNNIALTTSGLVQLTVP</sequence>
<dbReference type="OrthoDB" id="267377at2"/>
<organism evidence="1 2">
    <name type="scientific">Brevifollis gellanilyticus</name>
    <dbReference type="NCBI Taxonomy" id="748831"/>
    <lineage>
        <taxon>Bacteria</taxon>
        <taxon>Pseudomonadati</taxon>
        <taxon>Verrucomicrobiota</taxon>
        <taxon>Verrucomicrobiia</taxon>
        <taxon>Verrucomicrobiales</taxon>
        <taxon>Verrucomicrobiaceae</taxon>
    </lineage>
</organism>
<dbReference type="Proteomes" id="UP000321577">
    <property type="component" value="Unassembled WGS sequence"/>
</dbReference>
<proteinExistence type="predicted"/>
<protein>
    <recommendedName>
        <fullName evidence="3">G8 domain-containing protein</fullName>
    </recommendedName>
</protein>
<dbReference type="Pfam" id="PF24251">
    <property type="entry name" value="DUF7453"/>
    <property type="match status" value="1"/>
</dbReference>
<keyword evidence="2" id="KW-1185">Reference proteome</keyword>
<comment type="caution">
    <text evidence="1">The sequence shown here is derived from an EMBL/GenBank/DDBJ whole genome shotgun (WGS) entry which is preliminary data.</text>
</comment>
<name>A0A512M929_9BACT</name>
<dbReference type="RefSeq" id="WP_146850827.1">
    <property type="nucleotide sequence ID" value="NZ_BKAG01000016.1"/>
</dbReference>
<accession>A0A512M929</accession>
<dbReference type="EMBL" id="BKAG01000016">
    <property type="protein sequence ID" value="GEP43246.1"/>
    <property type="molecule type" value="Genomic_DNA"/>
</dbReference>
<gene>
    <name evidence="1" type="ORF">BGE01nite_25370</name>
</gene>